<comment type="caution">
    <text evidence="1">The sequence shown here is derived from an EMBL/GenBank/DDBJ whole genome shotgun (WGS) entry which is preliminary data.</text>
</comment>
<evidence type="ECO:0000313" key="1">
    <source>
        <dbReference type="EMBL" id="MPC81779.1"/>
    </source>
</evidence>
<dbReference type="EMBL" id="VSRR010057987">
    <property type="protein sequence ID" value="MPC81779.1"/>
    <property type="molecule type" value="Genomic_DNA"/>
</dbReference>
<protein>
    <submittedName>
        <fullName evidence="1">Uncharacterized protein</fullName>
    </submittedName>
</protein>
<keyword evidence="2" id="KW-1185">Reference proteome</keyword>
<sequence>MWNVCVAWWVPVLAWIPRMPMVPRQSIMLWPATTSRQHAFSSMPAPTLTLLMIWERHRSIL</sequence>
<dbReference type="Proteomes" id="UP000324222">
    <property type="component" value="Unassembled WGS sequence"/>
</dbReference>
<name>A0A5B7IIT5_PORTR</name>
<proteinExistence type="predicted"/>
<accession>A0A5B7IIT5</accession>
<evidence type="ECO:0000313" key="2">
    <source>
        <dbReference type="Proteomes" id="UP000324222"/>
    </source>
</evidence>
<reference evidence="1 2" key="1">
    <citation type="submission" date="2019-05" db="EMBL/GenBank/DDBJ databases">
        <title>Another draft genome of Portunus trituberculatus and its Hox gene families provides insights of decapod evolution.</title>
        <authorList>
            <person name="Jeong J.-H."/>
            <person name="Song I."/>
            <person name="Kim S."/>
            <person name="Choi T."/>
            <person name="Kim D."/>
            <person name="Ryu S."/>
            <person name="Kim W."/>
        </authorList>
    </citation>
    <scope>NUCLEOTIDE SEQUENCE [LARGE SCALE GENOMIC DNA]</scope>
    <source>
        <tissue evidence="1">Muscle</tissue>
    </source>
</reference>
<dbReference type="AlphaFoldDB" id="A0A5B7IIT5"/>
<gene>
    <name evidence="1" type="ORF">E2C01_076413</name>
</gene>
<organism evidence="1 2">
    <name type="scientific">Portunus trituberculatus</name>
    <name type="common">Swimming crab</name>
    <name type="synonym">Neptunus trituberculatus</name>
    <dbReference type="NCBI Taxonomy" id="210409"/>
    <lineage>
        <taxon>Eukaryota</taxon>
        <taxon>Metazoa</taxon>
        <taxon>Ecdysozoa</taxon>
        <taxon>Arthropoda</taxon>
        <taxon>Crustacea</taxon>
        <taxon>Multicrustacea</taxon>
        <taxon>Malacostraca</taxon>
        <taxon>Eumalacostraca</taxon>
        <taxon>Eucarida</taxon>
        <taxon>Decapoda</taxon>
        <taxon>Pleocyemata</taxon>
        <taxon>Brachyura</taxon>
        <taxon>Eubrachyura</taxon>
        <taxon>Portunoidea</taxon>
        <taxon>Portunidae</taxon>
        <taxon>Portuninae</taxon>
        <taxon>Portunus</taxon>
    </lineage>
</organism>